<evidence type="ECO:0000259" key="9">
    <source>
        <dbReference type="Pfam" id="PF12019"/>
    </source>
</evidence>
<evidence type="ECO:0000256" key="3">
    <source>
        <dbReference type="ARBA" id="ARBA00022481"/>
    </source>
</evidence>
<protein>
    <recommendedName>
        <fullName evidence="9">General secretion pathway GspH domain-containing protein</fullName>
    </recommendedName>
</protein>
<reference evidence="10 11" key="1">
    <citation type="journal article" date="2016" name="Nat. Commun.">
        <title>Thousands of microbial genomes shed light on interconnected biogeochemical processes in an aquifer system.</title>
        <authorList>
            <person name="Anantharaman K."/>
            <person name="Brown C.T."/>
            <person name="Hug L.A."/>
            <person name="Sharon I."/>
            <person name="Castelle C.J."/>
            <person name="Probst A.J."/>
            <person name="Thomas B.C."/>
            <person name="Singh A."/>
            <person name="Wilkins M.J."/>
            <person name="Karaoz U."/>
            <person name="Brodie E.L."/>
            <person name="Williams K.H."/>
            <person name="Hubbard S.S."/>
            <person name="Banfield J.F."/>
        </authorList>
    </citation>
    <scope>NUCLEOTIDE SEQUENCE [LARGE SCALE GENOMIC DNA]</scope>
</reference>
<sequence>MHKAKTRGITLIEFMVSIGIIAITLSLGAAFIKFHQPSIKLSASAQELRSALQRTRDLSLTRQNVFGIKFLIIENKYQLVSGADVWENITLPSMVQFYSVGPFVGNTVTFSSAGAASEAGTIVLQNSDGRQKQIIVSPSGYVRIE</sequence>
<organism evidence="10 11">
    <name type="scientific">Candidatus Komeilibacteria bacterium RIFCSPLOWO2_02_FULL_48_11</name>
    <dbReference type="NCBI Taxonomy" id="1798553"/>
    <lineage>
        <taxon>Bacteria</taxon>
        <taxon>Candidatus Komeiliibacteriota</taxon>
    </lineage>
</organism>
<dbReference type="AlphaFoldDB" id="A0A1G2BS69"/>
<dbReference type="InterPro" id="IPR045584">
    <property type="entry name" value="Pilin-like"/>
</dbReference>
<keyword evidence="5 8" id="KW-0812">Transmembrane</keyword>
<dbReference type="InterPro" id="IPR022346">
    <property type="entry name" value="T2SS_GspH"/>
</dbReference>
<dbReference type="STRING" id="1798553.A3H70_05090"/>
<keyword evidence="3" id="KW-0488">Methylation</keyword>
<dbReference type="InterPro" id="IPR012902">
    <property type="entry name" value="N_methyl_site"/>
</dbReference>
<dbReference type="EMBL" id="MHKO01000050">
    <property type="protein sequence ID" value="OGY91240.1"/>
    <property type="molecule type" value="Genomic_DNA"/>
</dbReference>
<dbReference type="SUPFAM" id="SSF54523">
    <property type="entry name" value="Pili subunits"/>
    <property type="match status" value="1"/>
</dbReference>
<dbReference type="GO" id="GO:0015628">
    <property type="term" value="P:protein secretion by the type II secretion system"/>
    <property type="evidence" value="ECO:0007669"/>
    <property type="project" value="InterPro"/>
</dbReference>
<evidence type="ECO:0000256" key="8">
    <source>
        <dbReference type="SAM" id="Phobius"/>
    </source>
</evidence>
<evidence type="ECO:0000256" key="1">
    <source>
        <dbReference type="ARBA" id="ARBA00004377"/>
    </source>
</evidence>
<evidence type="ECO:0000256" key="4">
    <source>
        <dbReference type="ARBA" id="ARBA00022519"/>
    </source>
</evidence>
<dbReference type="GO" id="GO:0005886">
    <property type="term" value="C:plasma membrane"/>
    <property type="evidence" value="ECO:0007669"/>
    <property type="project" value="UniProtKB-SubCell"/>
</dbReference>
<keyword evidence="4" id="KW-0997">Cell inner membrane</keyword>
<evidence type="ECO:0000313" key="10">
    <source>
        <dbReference type="EMBL" id="OGY91240.1"/>
    </source>
</evidence>
<proteinExistence type="predicted"/>
<evidence type="ECO:0000313" key="11">
    <source>
        <dbReference type="Proteomes" id="UP000178109"/>
    </source>
</evidence>
<name>A0A1G2BS69_9BACT</name>
<keyword evidence="2" id="KW-1003">Cell membrane</keyword>
<dbReference type="Pfam" id="PF07963">
    <property type="entry name" value="N_methyl"/>
    <property type="match status" value="1"/>
</dbReference>
<dbReference type="Pfam" id="PF12019">
    <property type="entry name" value="GspH"/>
    <property type="match status" value="1"/>
</dbReference>
<gene>
    <name evidence="10" type="ORF">A3H70_05090</name>
</gene>
<evidence type="ECO:0000256" key="6">
    <source>
        <dbReference type="ARBA" id="ARBA00022989"/>
    </source>
</evidence>
<feature type="domain" description="General secretion pathway GspH" evidence="9">
    <location>
        <begin position="45"/>
        <end position="140"/>
    </location>
</feature>
<comment type="caution">
    <text evidence="10">The sequence shown here is derived from an EMBL/GenBank/DDBJ whole genome shotgun (WGS) entry which is preliminary data.</text>
</comment>
<dbReference type="GO" id="GO:0015627">
    <property type="term" value="C:type II protein secretion system complex"/>
    <property type="evidence" value="ECO:0007669"/>
    <property type="project" value="InterPro"/>
</dbReference>
<accession>A0A1G2BS69</accession>
<keyword evidence="7 8" id="KW-0472">Membrane</keyword>
<evidence type="ECO:0000256" key="7">
    <source>
        <dbReference type="ARBA" id="ARBA00023136"/>
    </source>
</evidence>
<evidence type="ECO:0000256" key="2">
    <source>
        <dbReference type="ARBA" id="ARBA00022475"/>
    </source>
</evidence>
<evidence type="ECO:0000256" key="5">
    <source>
        <dbReference type="ARBA" id="ARBA00022692"/>
    </source>
</evidence>
<dbReference type="Proteomes" id="UP000178109">
    <property type="component" value="Unassembled WGS sequence"/>
</dbReference>
<keyword evidence="6 8" id="KW-1133">Transmembrane helix</keyword>
<comment type="subcellular location">
    <subcellularLocation>
        <location evidence="1">Cell inner membrane</location>
        <topology evidence="1">Single-pass membrane protein</topology>
    </subcellularLocation>
</comment>
<feature type="transmembrane region" description="Helical" evidence="8">
    <location>
        <begin position="12"/>
        <end position="32"/>
    </location>
</feature>